<dbReference type="HAMAP" id="MF_00158">
    <property type="entry name" value="PanC"/>
    <property type="match status" value="1"/>
</dbReference>
<name>A0ABU0W5U9_9GAMM</name>
<accession>A0ABU0W5U9</accession>
<dbReference type="SUPFAM" id="SSF52374">
    <property type="entry name" value="Nucleotidylyl transferase"/>
    <property type="match status" value="1"/>
</dbReference>
<reference evidence="9 10" key="1">
    <citation type="submission" date="2023-08" db="EMBL/GenBank/DDBJ databases">
        <title>Whole-genome sequencing of halo(alkali)philic microorganisms from hypersaline lakes.</title>
        <authorList>
            <person name="Sorokin D.Y."/>
            <person name="Abbas B."/>
            <person name="Merkel A.Y."/>
        </authorList>
    </citation>
    <scope>NUCLEOTIDE SEQUENCE [LARGE SCALE GENOMIC DNA]</scope>
    <source>
        <strain evidence="9 10">AB-CW4</strain>
    </source>
</reference>
<evidence type="ECO:0000256" key="4">
    <source>
        <dbReference type="ARBA" id="ARBA00022655"/>
    </source>
</evidence>
<keyword evidence="8" id="KW-0963">Cytoplasm</keyword>
<dbReference type="CDD" id="cd00560">
    <property type="entry name" value="PanC"/>
    <property type="match status" value="1"/>
</dbReference>
<evidence type="ECO:0000313" key="9">
    <source>
        <dbReference type="EMBL" id="MDQ2069402.1"/>
    </source>
</evidence>
<organism evidence="9 10">
    <name type="scientific">Natronospira bacteriovora</name>
    <dbReference type="NCBI Taxonomy" id="3069753"/>
    <lineage>
        <taxon>Bacteria</taxon>
        <taxon>Pseudomonadati</taxon>
        <taxon>Pseudomonadota</taxon>
        <taxon>Gammaproteobacteria</taxon>
        <taxon>Natronospirales</taxon>
        <taxon>Natronospiraceae</taxon>
        <taxon>Natronospira</taxon>
    </lineage>
</organism>
<comment type="function">
    <text evidence="8">Catalyzes the condensation of pantoate with beta-alanine in an ATP-dependent reaction via a pantoyl-adenylate intermediate.</text>
</comment>
<protein>
    <recommendedName>
        <fullName evidence="8">Pantothenate synthetase</fullName>
        <shortName evidence="8">PS</shortName>
        <ecNumber evidence="8">6.3.2.1</ecNumber>
    </recommendedName>
    <alternativeName>
        <fullName evidence="8">Pantoate--beta-alanine ligase</fullName>
    </alternativeName>
    <alternativeName>
        <fullName evidence="8">Pantoate-activating enzyme</fullName>
    </alternativeName>
</protein>
<dbReference type="Pfam" id="PF02569">
    <property type="entry name" value="Pantoate_ligase"/>
    <property type="match status" value="1"/>
</dbReference>
<evidence type="ECO:0000313" key="10">
    <source>
        <dbReference type="Proteomes" id="UP001239019"/>
    </source>
</evidence>
<dbReference type="InterPro" id="IPR014729">
    <property type="entry name" value="Rossmann-like_a/b/a_fold"/>
</dbReference>
<evidence type="ECO:0000256" key="3">
    <source>
        <dbReference type="ARBA" id="ARBA00022598"/>
    </source>
</evidence>
<comment type="miscellaneous">
    <text evidence="8">The reaction proceeds by a bi uni uni bi ping pong mechanism.</text>
</comment>
<evidence type="ECO:0000256" key="1">
    <source>
        <dbReference type="ARBA" id="ARBA00004990"/>
    </source>
</evidence>
<comment type="pathway">
    <text evidence="1 8">Cofactor biosynthesis; (R)-pantothenate biosynthesis; (R)-pantothenate from (R)-pantoate and beta-alanine: step 1/1.</text>
</comment>
<evidence type="ECO:0000256" key="6">
    <source>
        <dbReference type="ARBA" id="ARBA00022840"/>
    </source>
</evidence>
<dbReference type="Gene3D" id="3.40.50.620">
    <property type="entry name" value="HUPs"/>
    <property type="match status" value="1"/>
</dbReference>
<comment type="caution">
    <text evidence="9">The sequence shown here is derived from an EMBL/GenBank/DDBJ whole genome shotgun (WGS) entry which is preliminary data.</text>
</comment>
<comment type="similarity">
    <text evidence="2 8">Belongs to the pantothenate synthetase family.</text>
</comment>
<feature type="binding site" evidence="8">
    <location>
        <position position="157"/>
    </location>
    <ligand>
        <name>(R)-pantoate</name>
        <dbReference type="ChEBI" id="CHEBI:15980"/>
    </ligand>
</feature>
<gene>
    <name evidence="8 9" type="primary">panC</name>
    <name evidence="9" type="ORF">RBH19_05930</name>
</gene>
<dbReference type="Proteomes" id="UP001239019">
    <property type="component" value="Unassembled WGS sequence"/>
</dbReference>
<evidence type="ECO:0000256" key="8">
    <source>
        <dbReference type="HAMAP-Rule" id="MF_00158"/>
    </source>
</evidence>
<keyword evidence="6 8" id="KW-0067">ATP-binding</keyword>
<dbReference type="GO" id="GO:0016874">
    <property type="term" value="F:ligase activity"/>
    <property type="evidence" value="ECO:0007669"/>
    <property type="project" value="UniProtKB-KW"/>
</dbReference>
<dbReference type="EC" id="6.3.2.1" evidence="8"/>
<feature type="binding site" evidence="8">
    <location>
        <begin position="151"/>
        <end position="154"/>
    </location>
    <ligand>
        <name>ATP</name>
        <dbReference type="ChEBI" id="CHEBI:30616"/>
    </ligand>
</feature>
<keyword evidence="5 8" id="KW-0547">Nucleotide-binding</keyword>
<feature type="binding site" evidence="8">
    <location>
        <begin position="188"/>
        <end position="191"/>
    </location>
    <ligand>
        <name>ATP</name>
        <dbReference type="ChEBI" id="CHEBI:30616"/>
    </ligand>
</feature>
<keyword evidence="3 8" id="KW-0436">Ligase</keyword>
<feature type="binding site" evidence="8">
    <location>
        <position position="180"/>
    </location>
    <ligand>
        <name>ATP</name>
        <dbReference type="ChEBI" id="CHEBI:30616"/>
    </ligand>
</feature>
<keyword evidence="4 8" id="KW-0566">Pantothenate biosynthesis</keyword>
<dbReference type="RefSeq" id="WP_306727903.1">
    <property type="nucleotide sequence ID" value="NZ_JAVDDT010000003.1"/>
</dbReference>
<feature type="binding site" evidence="8">
    <location>
        <position position="62"/>
    </location>
    <ligand>
        <name>beta-alanine</name>
        <dbReference type="ChEBI" id="CHEBI:57966"/>
    </ligand>
</feature>
<dbReference type="Gene3D" id="3.30.1300.10">
    <property type="entry name" value="Pantoate-beta-alanine ligase, C-terminal domain"/>
    <property type="match status" value="1"/>
</dbReference>
<evidence type="ECO:0000256" key="7">
    <source>
        <dbReference type="ARBA" id="ARBA00048258"/>
    </source>
</evidence>
<keyword evidence="10" id="KW-1185">Reference proteome</keyword>
<proteinExistence type="inferred from homology"/>
<dbReference type="InterPro" id="IPR003721">
    <property type="entry name" value="Pantoate_ligase"/>
</dbReference>
<dbReference type="InterPro" id="IPR004821">
    <property type="entry name" value="Cyt_trans-like"/>
</dbReference>
<feature type="active site" description="Proton donor" evidence="8">
    <location>
        <position position="38"/>
    </location>
</feature>
<sequence length="285" mass="30901">MIETVQATEALRRQVSAWRAEGLSVGFVPTMGNLHEGHLALVRDALRQSDRVVVSIFVNPMQFGANEDLDAYPRTLAEDQLKLEAVGAHLLFHPSVEAVYPEGEAACSAVLVPESLTDILCGASRPGHFRGVATVVAKLFNMVQPDCAVFGEKDLQQLRVIERMCRDLDFPVRIIGSPTLRETDGLARSSRNAYLTESERAVAPALHQALQGVAQAVAEDRGRIDEAVASAVVDLEARGFRVDYLEVRDRLTLALPEPSADRPLAVLGAAHLGRARLIDNVAVPA</sequence>
<dbReference type="PANTHER" id="PTHR21299">
    <property type="entry name" value="CYTIDYLATE KINASE/PANTOATE-BETA-ALANINE LIGASE"/>
    <property type="match status" value="1"/>
</dbReference>
<comment type="catalytic activity">
    <reaction evidence="7 8">
        <text>(R)-pantoate + beta-alanine + ATP = (R)-pantothenate + AMP + diphosphate + H(+)</text>
        <dbReference type="Rhea" id="RHEA:10912"/>
        <dbReference type="ChEBI" id="CHEBI:15378"/>
        <dbReference type="ChEBI" id="CHEBI:15980"/>
        <dbReference type="ChEBI" id="CHEBI:29032"/>
        <dbReference type="ChEBI" id="CHEBI:30616"/>
        <dbReference type="ChEBI" id="CHEBI:33019"/>
        <dbReference type="ChEBI" id="CHEBI:57966"/>
        <dbReference type="ChEBI" id="CHEBI:456215"/>
        <dbReference type="EC" id="6.3.2.1"/>
    </reaction>
</comment>
<dbReference type="EMBL" id="JAVDDT010000003">
    <property type="protein sequence ID" value="MDQ2069402.1"/>
    <property type="molecule type" value="Genomic_DNA"/>
</dbReference>
<comment type="subunit">
    <text evidence="8">Homodimer.</text>
</comment>
<dbReference type="PANTHER" id="PTHR21299:SF1">
    <property type="entry name" value="PANTOATE--BETA-ALANINE LIGASE"/>
    <property type="match status" value="1"/>
</dbReference>
<dbReference type="NCBIfam" id="TIGR00018">
    <property type="entry name" value="panC"/>
    <property type="match status" value="1"/>
</dbReference>
<comment type="subcellular location">
    <subcellularLocation>
        <location evidence="8">Cytoplasm</location>
    </subcellularLocation>
</comment>
<feature type="binding site" evidence="8">
    <location>
        <position position="62"/>
    </location>
    <ligand>
        <name>(R)-pantoate</name>
        <dbReference type="ChEBI" id="CHEBI:15980"/>
    </ligand>
</feature>
<dbReference type="InterPro" id="IPR042176">
    <property type="entry name" value="Pantoate_ligase_C"/>
</dbReference>
<evidence type="ECO:0000256" key="5">
    <source>
        <dbReference type="ARBA" id="ARBA00022741"/>
    </source>
</evidence>
<dbReference type="NCBIfam" id="TIGR00125">
    <property type="entry name" value="cyt_tran_rel"/>
    <property type="match status" value="1"/>
</dbReference>
<feature type="binding site" evidence="8">
    <location>
        <begin position="31"/>
        <end position="38"/>
    </location>
    <ligand>
        <name>ATP</name>
        <dbReference type="ChEBI" id="CHEBI:30616"/>
    </ligand>
</feature>
<evidence type="ECO:0000256" key="2">
    <source>
        <dbReference type="ARBA" id="ARBA00009256"/>
    </source>
</evidence>